<dbReference type="RefSeq" id="WP_092837788.1">
    <property type="nucleotide sequence ID" value="NZ_FOVP01000009.1"/>
</dbReference>
<organism evidence="2 3">
    <name type="scientific">Roseovarius lutimaris</name>
    <dbReference type="NCBI Taxonomy" id="1005928"/>
    <lineage>
        <taxon>Bacteria</taxon>
        <taxon>Pseudomonadati</taxon>
        <taxon>Pseudomonadota</taxon>
        <taxon>Alphaproteobacteria</taxon>
        <taxon>Rhodobacterales</taxon>
        <taxon>Roseobacteraceae</taxon>
        <taxon>Roseovarius</taxon>
    </lineage>
</organism>
<dbReference type="AlphaFoldDB" id="A0A1I5C7N2"/>
<gene>
    <name evidence="2" type="ORF">SAMN04487859_109158</name>
</gene>
<dbReference type="STRING" id="1005928.SAMN04487859_109158"/>
<evidence type="ECO:0000259" key="1">
    <source>
        <dbReference type="Pfam" id="PF08885"/>
    </source>
</evidence>
<dbReference type="Pfam" id="PF08885">
    <property type="entry name" value="GSCFA"/>
    <property type="match status" value="1"/>
</dbReference>
<protein>
    <submittedName>
        <fullName evidence="2">GSCFA family protein</fullName>
    </submittedName>
</protein>
<reference evidence="3" key="1">
    <citation type="submission" date="2016-10" db="EMBL/GenBank/DDBJ databases">
        <authorList>
            <person name="Varghese N."/>
            <person name="Submissions S."/>
        </authorList>
    </citation>
    <scope>NUCLEOTIDE SEQUENCE [LARGE SCALE GENOMIC DNA]</scope>
    <source>
        <strain evidence="3">DSM 28463</strain>
    </source>
</reference>
<accession>A0A1I5C7N2</accession>
<evidence type="ECO:0000313" key="3">
    <source>
        <dbReference type="Proteomes" id="UP000198599"/>
    </source>
</evidence>
<sequence>MNFSDARTNFKRPFAQWNGRDEEHSEGMACERIYQEFLPEFDPKFTIANDAHVYTIGSCFAWEIQRALNERGFNVPDFYEDQRFSSVEGVKDGAFFTRFNIGSMHNEIRNLVDENFLGEKLLYGDNDKVLDVHFGTGRVQGLGTRGEKLEARSYFRGKARDHLNKCDLFIITLGLSEAFFDIEQGLYLNSAPPARFALQNPERFEARLIDYTESLKMLSEIRDMLKEIQPNIKMMVTVSPVALGNTFSGQDVVVASGQDVVVANSQSKAILRAVAGTFTAEHDDAFYFPSYEAVQYSDPEFAYRWDKRHVKKDMVSKIINLFSRKVIVA</sequence>
<dbReference type="EMBL" id="FOVP01000009">
    <property type="protein sequence ID" value="SFN82999.1"/>
    <property type="molecule type" value="Genomic_DNA"/>
</dbReference>
<evidence type="ECO:0000313" key="2">
    <source>
        <dbReference type="EMBL" id="SFN82999.1"/>
    </source>
</evidence>
<dbReference type="Proteomes" id="UP000198599">
    <property type="component" value="Unassembled WGS sequence"/>
</dbReference>
<dbReference type="OrthoDB" id="369216at2"/>
<name>A0A1I5C7N2_9RHOB</name>
<dbReference type="InterPro" id="IPR014982">
    <property type="entry name" value="GSCFA"/>
</dbReference>
<proteinExistence type="predicted"/>
<keyword evidence="3" id="KW-1185">Reference proteome</keyword>
<feature type="domain" description="GSCFA" evidence="1">
    <location>
        <begin position="53"/>
        <end position="322"/>
    </location>
</feature>